<name>X1MSQ4_9ZZZZ</name>
<feature type="non-terminal residue" evidence="1">
    <location>
        <position position="1"/>
    </location>
</feature>
<proteinExistence type="predicted"/>
<comment type="caution">
    <text evidence="1">The sequence shown here is derived from an EMBL/GenBank/DDBJ whole genome shotgun (WGS) entry which is preliminary data.</text>
</comment>
<evidence type="ECO:0000313" key="1">
    <source>
        <dbReference type="EMBL" id="GAI17725.1"/>
    </source>
</evidence>
<gene>
    <name evidence="1" type="ORF">S06H3_09791</name>
</gene>
<sequence length="81" mass="9101">AYSLGNFCTWGFNVSDERGFAPILKIVLDSTGVFRYGRIISAIQKSYQSLEFDILHRASNLIKKLSIEDFPNSTLQITDGI</sequence>
<organism evidence="1">
    <name type="scientific">marine sediment metagenome</name>
    <dbReference type="NCBI Taxonomy" id="412755"/>
    <lineage>
        <taxon>unclassified sequences</taxon>
        <taxon>metagenomes</taxon>
        <taxon>ecological metagenomes</taxon>
    </lineage>
</organism>
<accession>X1MSQ4</accession>
<dbReference type="EMBL" id="BARV01004388">
    <property type="protein sequence ID" value="GAI17725.1"/>
    <property type="molecule type" value="Genomic_DNA"/>
</dbReference>
<protein>
    <submittedName>
        <fullName evidence="1">Uncharacterized protein</fullName>
    </submittedName>
</protein>
<dbReference type="AlphaFoldDB" id="X1MSQ4"/>
<reference evidence="1" key="1">
    <citation type="journal article" date="2014" name="Front. Microbiol.">
        <title>High frequency of phylogenetically diverse reductive dehalogenase-homologous genes in deep subseafloor sedimentary metagenomes.</title>
        <authorList>
            <person name="Kawai M."/>
            <person name="Futagami T."/>
            <person name="Toyoda A."/>
            <person name="Takaki Y."/>
            <person name="Nishi S."/>
            <person name="Hori S."/>
            <person name="Arai W."/>
            <person name="Tsubouchi T."/>
            <person name="Morono Y."/>
            <person name="Uchiyama I."/>
            <person name="Ito T."/>
            <person name="Fujiyama A."/>
            <person name="Inagaki F."/>
            <person name="Takami H."/>
        </authorList>
    </citation>
    <scope>NUCLEOTIDE SEQUENCE</scope>
    <source>
        <strain evidence="1">Expedition CK06-06</strain>
    </source>
</reference>